<keyword evidence="3" id="KW-0805">Transcription regulation</keyword>
<dbReference type="FunFam" id="3.40.50.300:FF:000006">
    <property type="entry name" value="DNA-binding transcriptional regulator NtrC"/>
    <property type="match status" value="1"/>
</dbReference>
<dbReference type="PROSITE" id="PS00688">
    <property type="entry name" value="SIGMA54_INTERACT_3"/>
    <property type="match status" value="1"/>
</dbReference>
<sequence length="459" mass="51335">MPNILLIDDDPTFCLMLRTFLQKQQYNVQTAYTAEEGLRLLKGQPFDLVLTDFRLPDRDGIELLSQIRVYSTTVPVILMTTYADIRTAVRAIKMGAFEYITKPINPDETLLTIKKALQKKAEEPAGKARAGVSGNFAFVSGRSPEAAKIEDYIALIAPTNMSVIIEGESGTGKEFVARKIHLSSKRHDKPYVAIDCGALSKDLAASELFGYVKGAFTGALNNKEGQFEAASGGTLFLDEIGNLSYEVQVQLLRALQERKVKKIGSTTDTEVDVRIIAATNEDLVQAVSRGEFREDLYHRLNEFKINTTPLRERTQDIMQFAEHFLQQANQELERNVTGFDAEATIVLENYAWPGNLRELRNVVRRSVLLATSNQITLQQLPPEIVEPAPTFVAAAPTSFTAEPEPQLATDLRSATGQSERELILAMLERVKYNKSKAARLLNIDRKTLYNKLRQYNIEA</sequence>
<name>A0A5C8KD42_9BACT</name>
<dbReference type="Pfam" id="PF25601">
    <property type="entry name" value="AAA_lid_14"/>
    <property type="match status" value="1"/>
</dbReference>
<evidence type="ECO:0000256" key="5">
    <source>
        <dbReference type="ARBA" id="ARBA00023163"/>
    </source>
</evidence>
<evidence type="ECO:0000313" key="9">
    <source>
        <dbReference type="EMBL" id="TXK51955.1"/>
    </source>
</evidence>
<dbReference type="PROSITE" id="PS00676">
    <property type="entry name" value="SIGMA54_INTERACT_2"/>
    <property type="match status" value="1"/>
</dbReference>
<dbReference type="Gene3D" id="1.10.8.60">
    <property type="match status" value="1"/>
</dbReference>
<dbReference type="GO" id="GO:0000160">
    <property type="term" value="P:phosphorelay signal transduction system"/>
    <property type="evidence" value="ECO:0007669"/>
    <property type="project" value="InterPro"/>
</dbReference>
<dbReference type="InterPro" id="IPR011006">
    <property type="entry name" value="CheY-like_superfamily"/>
</dbReference>
<keyword evidence="6" id="KW-0597">Phosphoprotein</keyword>
<dbReference type="Gene3D" id="3.40.50.2300">
    <property type="match status" value="1"/>
</dbReference>
<feature type="domain" description="Response regulatory" evidence="8">
    <location>
        <begin position="3"/>
        <end position="117"/>
    </location>
</feature>
<accession>A0A5C8KD42</accession>
<keyword evidence="10" id="KW-1185">Reference proteome</keyword>
<evidence type="ECO:0000256" key="6">
    <source>
        <dbReference type="PROSITE-ProRule" id="PRU00169"/>
    </source>
</evidence>
<dbReference type="InterPro" id="IPR025944">
    <property type="entry name" value="Sigma_54_int_dom_CS"/>
</dbReference>
<protein>
    <submittedName>
        <fullName evidence="9">Sigma-54-dependent Fis family transcriptional regulator</fullName>
    </submittedName>
</protein>
<evidence type="ECO:0000256" key="1">
    <source>
        <dbReference type="ARBA" id="ARBA00022741"/>
    </source>
</evidence>
<dbReference type="Pfam" id="PF02954">
    <property type="entry name" value="HTH_8"/>
    <property type="match status" value="1"/>
</dbReference>
<dbReference type="CDD" id="cd00009">
    <property type="entry name" value="AAA"/>
    <property type="match status" value="1"/>
</dbReference>
<dbReference type="Pfam" id="PF00072">
    <property type="entry name" value="Response_reg"/>
    <property type="match status" value="1"/>
</dbReference>
<dbReference type="PANTHER" id="PTHR32071:SF81">
    <property type="entry name" value="PROPIONATE CATABOLISM OPERON REGULATORY PROTEIN"/>
    <property type="match status" value="1"/>
</dbReference>
<dbReference type="EMBL" id="VRTY01000006">
    <property type="protein sequence ID" value="TXK51955.1"/>
    <property type="molecule type" value="Genomic_DNA"/>
</dbReference>
<dbReference type="RefSeq" id="WP_147920169.1">
    <property type="nucleotide sequence ID" value="NZ_VRTY01000006.1"/>
</dbReference>
<organism evidence="9 10">
    <name type="scientific">Pontibacter qinzhouensis</name>
    <dbReference type="NCBI Taxonomy" id="2603253"/>
    <lineage>
        <taxon>Bacteria</taxon>
        <taxon>Pseudomonadati</taxon>
        <taxon>Bacteroidota</taxon>
        <taxon>Cytophagia</taxon>
        <taxon>Cytophagales</taxon>
        <taxon>Hymenobacteraceae</taxon>
        <taxon>Pontibacter</taxon>
    </lineage>
</organism>
<evidence type="ECO:0000313" key="10">
    <source>
        <dbReference type="Proteomes" id="UP000321926"/>
    </source>
</evidence>
<keyword evidence="1" id="KW-0547">Nucleotide-binding</keyword>
<dbReference type="SUPFAM" id="SSF46689">
    <property type="entry name" value="Homeodomain-like"/>
    <property type="match status" value="1"/>
</dbReference>
<dbReference type="CDD" id="cd00156">
    <property type="entry name" value="REC"/>
    <property type="match status" value="1"/>
</dbReference>
<dbReference type="InterPro" id="IPR003593">
    <property type="entry name" value="AAA+_ATPase"/>
</dbReference>
<dbReference type="InterPro" id="IPR025662">
    <property type="entry name" value="Sigma_54_int_dom_ATP-bd_1"/>
</dbReference>
<keyword evidence="5" id="KW-0804">Transcription</keyword>
<dbReference type="Gene3D" id="1.10.10.60">
    <property type="entry name" value="Homeodomain-like"/>
    <property type="match status" value="1"/>
</dbReference>
<dbReference type="GO" id="GO:0043565">
    <property type="term" value="F:sequence-specific DNA binding"/>
    <property type="evidence" value="ECO:0007669"/>
    <property type="project" value="InterPro"/>
</dbReference>
<dbReference type="InterPro" id="IPR002078">
    <property type="entry name" value="Sigma_54_int"/>
</dbReference>
<gene>
    <name evidence="9" type="ORF">FVR03_02400</name>
</gene>
<dbReference type="InterPro" id="IPR001789">
    <property type="entry name" value="Sig_transdc_resp-reg_receiver"/>
</dbReference>
<dbReference type="OrthoDB" id="9782110at2"/>
<dbReference type="AlphaFoldDB" id="A0A5C8KD42"/>
<dbReference type="SUPFAM" id="SSF52540">
    <property type="entry name" value="P-loop containing nucleoside triphosphate hydrolases"/>
    <property type="match status" value="1"/>
</dbReference>
<dbReference type="PRINTS" id="PR01590">
    <property type="entry name" value="HTHFIS"/>
</dbReference>
<proteinExistence type="predicted"/>
<feature type="modified residue" description="4-aspartylphosphate" evidence="6">
    <location>
        <position position="52"/>
    </location>
</feature>
<dbReference type="InterPro" id="IPR002197">
    <property type="entry name" value="HTH_Fis"/>
</dbReference>
<evidence type="ECO:0000259" key="8">
    <source>
        <dbReference type="PROSITE" id="PS50110"/>
    </source>
</evidence>
<keyword evidence="4" id="KW-0238">DNA-binding</keyword>
<evidence type="ECO:0000256" key="2">
    <source>
        <dbReference type="ARBA" id="ARBA00022840"/>
    </source>
</evidence>
<dbReference type="PANTHER" id="PTHR32071">
    <property type="entry name" value="TRANSCRIPTIONAL REGULATORY PROTEIN"/>
    <property type="match status" value="1"/>
</dbReference>
<feature type="domain" description="Sigma-54 factor interaction" evidence="7">
    <location>
        <begin position="139"/>
        <end position="368"/>
    </location>
</feature>
<dbReference type="GO" id="GO:0005524">
    <property type="term" value="F:ATP binding"/>
    <property type="evidence" value="ECO:0007669"/>
    <property type="project" value="UniProtKB-KW"/>
</dbReference>
<dbReference type="Pfam" id="PF00158">
    <property type="entry name" value="Sigma54_activat"/>
    <property type="match status" value="1"/>
</dbReference>
<dbReference type="InterPro" id="IPR058031">
    <property type="entry name" value="AAA_lid_NorR"/>
</dbReference>
<evidence type="ECO:0000256" key="4">
    <source>
        <dbReference type="ARBA" id="ARBA00023125"/>
    </source>
</evidence>
<dbReference type="InterPro" id="IPR009057">
    <property type="entry name" value="Homeodomain-like_sf"/>
</dbReference>
<reference evidence="9 10" key="1">
    <citation type="submission" date="2019-08" db="EMBL/GenBank/DDBJ databases">
        <authorList>
            <person name="Shi S."/>
        </authorList>
    </citation>
    <scope>NUCLEOTIDE SEQUENCE [LARGE SCALE GENOMIC DNA]</scope>
    <source>
        <strain evidence="9 10">GY10130</strain>
    </source>
</reference>
<evidence type="ECO:0000256" key="3">
    <source>
        <dbReference type="ARBA" id="ARBA00023015"/>
    </source>
</evidence>
<dbReference type="SMART" id="SM00382">
    <property type="entry name" value="AAA"/>
    <property type="match status" value="1"/>
</dbReference>
<dbReference type="SUPFAM" id="SSF52172">
    <property type="entry name" value="CheY-like"/>
    <property type="match status" value="1"/>
</dbReference>
<dbReference type="Proteomes" id="UP000321926">
    <property type="component" value="Unassembled WGS sequence"/>
</dbReference>
<dbReference type="PROSITE" id="PS50045">
    <property type="entry name" value="SIGMA54_INTERACT_4"/>
    <property type="match status" value="1"/>
</dbReference>
<dbReference type="PROSITE" id="PS00675">
    <property type="entry name" value="SIGMA54_INTERACT_1"/>
    <property type="match status" value="1"/>
</dbReference>
<dbReference type="InterPro" id="IPR025943">
    <property type="entry name" value="Sigma_54_int_dom_ATP-bd_2"/>
</dbReference>
<comment type="caution">
    <text evidence="9">The sequence shown here is derived from an EMBL/GenBank/DDBJ whole genome shotgun (WGS) entry which is preliminary data.</text>
</comment>
<dbReference type="SMART" id="SM00448">
    <property type="entry name" value="REC"/>
    <property type="match status" value="1"/>
</dbReference>
<dbReference type="Gene3D" id="3.40.50.300">
    <property type="entry name" value="P-loop containing nucleotide triphosphate hydrolases"/>
    <property type="match status" value="1"/>
</dbReference>
<evidence type="ECO:0000259" key="7">
    <source>
        <dbReference type="PROSITE" id="PS50045"/>
    </source>
</evidence>
<dbReference type="PROSITE" id="PS50110">
    <property type="entry name" value="RESPONSE_REGULATORY"/>
    <property type="match status" value="1"/>
</dbReference>
<dbReference type="GO" id="GO:0006355">
    <property type="term" value="P:regulation of DNA-templated transcription"/>
    <property type="evidence" value="ECO:0007669"/>
    <property type="project" value="InterPro"/>
</dbReference>
<keyword evidence="2" id="KW-0067">ATP-binding</keyword>
<dbReference type="InterPro" id="IPR027417">
    <property type="entry name" value="P-loop_NTPase"/>
</dbReference>